<dbReference type="Proteomes" id="UP000778578">
    <property type="component" value="Unassembled WGS sequence"/>
</dbReference>
<evidence type="ECO:0000313" key="1">
    <source>
        <dbReference type="EMBL" id="MBY8879751.1"/>
    </source>
</evidence>
<keyword evidence="2" id="KW-1185">Reference proteome</keyword>
<name>A0ABS7QA85_9ACTN</name>
<protein>
    <submittedName>
        <fullName evidence="1">Helix-turn-helix domain-containing protein</fullName>
    </submittedName>
</protein>
<gene>
    <name evidence="1" type="ORF">K7862_19210</name>
</gene>
<evidence type="ECO:0000313" key="2">
    <source>
        <dbReference type="Proteomes" id="UP000778578"/>
    </source>
</evidence>
<organism evidence="1 2">
    <name type="scientific">Actinacidiphila acidipaludis</name>
    <dbReference type="NCBI Taxonomy" id="2873382"/>
    <lineage>
        <taxon>Bacteria</taxon>
        <taxon>Bacillati</taxon>
        <taxon>Actinomycetota</taxon>
        <taxon>Actinomycetes</taxon>
        <taxon>Kitasatosporales</taxon>
        <taxon>Streptomycetaceae</taxon>
        <taxon>Actinacidiphila</taxon>
    </lineage>
</organism>
<sequence>MTVTALDQKARAAALLARGLSTDKVGEEVGVSGRTVRRWREDPSFEADVQAARREILSEITDAIGAAARDAVDALHQALKDKSPAIRVRAATALLGALPGVREHLDLAERIAEIEAERGAA</sequence>
<dbReference type="Pfam" id="PF13384">
    <property type="entry name" value="HTH_23"/>
    <property type="match status" value="1"/>
</dbReference>
<proteinExistence type="predicted"/>
<accession>A0ABS7QA85</accession>
<reference evidence="1 2" key="1">
    <citation type="submission" date="2021-08" db="EMBL/GenBank/DDBJ databases">
        <title>WGS of actinomycetes from Thailand.</title>
        <authorList>
            <person name="Thawai C."/>
        </authorList>
    </citation>
    <scope>NUCLEOTIDE SEQUENCE [LARGE SCALE GENOMIC DNA]</scope>
    <source>
        <strain evidence="1 2">PLK6-54</strain>
    </source>
</reference>
<dbReference type="EMBL" id="JAINZZ010000023">
    <property type="protein sequence ID" value="MBY8879751.1"/>
    <property type="molecule type" value="Genomic_DNA"/>
</dbReference>
<dbReference type="Gene3D" id="1.10.10.60">
    <property type="entry name" value="Homeodomain-like"/>
    <property type="match status" value="1"/>
</dbReference>
<dbReference type="RefSeq" id="WP_222964085.1">
    <property type="nucleotide sequence ID" value="NZ_JAINZZ010000023.1"/>
</dbReference>
<comment type="caution">
    <text evidence="1">The sequence shown here is derived from an EMBL/GenBank/DDBJ whole genome shotgun (WGS) entry which is preliminary data.</text>
</comment>